<accession>A0A0E9U371</accession>
<reference evidence="1" key="2">
    <citation type="journal article" date="2015" name="Fish Shellfish Immunol.">
        <title>Early steps in the European eel (Anguilla anguilla)-Vibrio vulnificus interaction in the gills: Role of the RtxA13 toxin.</title>
        <authorList>
            <person name="Callol A."/>
            <person name="Pajuelo D."/>
            <person name="Ebbesson L."/>
            <person name="Teles M."/>
            <person name="MacKenzie S."/>
            <person name="Amaro C."/>
        </authorList>
    </citation>
    <scope>NUCLEOTIDE SEQUENCE</scope>
</reference>
<sequence length="46" mass="4884">MVSTVGVGVASAQQQKLLQCGHRGSAAFAFNLMICVRCRSISIKCL</sequence>
<protein>
    <submittedName>
        <fullName evidence="1">Uncharacterized protein</fullName>
    </submittedName>
</protein>
<evidence type="ECO:0000313" key="1">
    <source>
        <dbReference type="EMBL" id="JAH59403.1"/>
    </source>
</evidence>
<dbReference type="AlphaFoldDB" id="A0A0E9U371"/>
<organism evidence="1">
    <name type="scientific">Anguilla anguilla</name>
    <name type="common">European freshwater eel</name>
    <name type="synonym">Muraena anguilla</name>
    <dbReference type="NCBI Taxonomy" id="7936"/>
    <lineage>
        <taxon>Eukaryota</taxon>
        <taxon>Metazoa</taxon>
        <taxon>Chordata</taxon>
        <taxon>Craniata</taxon>
        <taxon>Vertebrata</taxon>
        <taxon>Euteleostomi</taxon>
        <taxon>Actinopterygii</taxon>
        <taxon>Neopterygii</taxon>
        <taxon>Teleostei</taxon>
        <taxon>Anguilliformes</taxon>
        <taxon>Anguillidae</taxon>
        <taxon>Anguilla</taxon>
    </lineage>
</organism>
<proteinExistence type="predicted"/>
<dbReference type="EMBL" id="GBXM01049174">
    <property type="protein sequence ID" value="JAH59403.1"/>
    <property type="molecule type" value="Transcribed_RNA"/>
</dbReference>
<reference evidence="1" key="1">
    <citation type="submission" date="2014-11" db="EMBL/GenBank/DDBJ databases">
        <authorList>
            <person name="Amaro Gonzalez C."/>
        </authorList>
    </citation>
    <scope>NUCLEOTIDE SEQUENCE</scope>
</reference>
<name>A0A0E9U371_ANGAN</name>